<keyword evidence="1" id="KW-0812">Transmembrane</keyword>
<gene>
    <name evidence="2" type="ORF">NCTC10254_00210</name>
</gene>
<dbReference type="EMBL" id="UARK01000001">
    <property type="protein sequence ID" value="SPW23847.1"/>
    <property type="molecule type" value="Genomic_DNA"/>
</dbReference>
<protein>
    <submittedName>
        <fullName evidence="2">Uncharacterized protein</fullName>
    </submittedName>
</protein>
<feature type="transmembrane region" description="Helical" evidence="1">
    <location>
        <begin position="37"/>
        <end position="59"/>
    </location>
</feature>
<sequence>MIHGIRHPGLPVSTLLPRTRPVVTVISPCLSSDIRSVFILFATIMTIVVVAITITIVVIVTVLVVLVAGVVVVMIVISVVVELVSCIHSWVPNSCGITWEIAGKVVDTVERAGRRTRKMDAPLRLVEPLGPSKPNLTGGGRADFNIGDTLIAHEVSTAFVVL</sequence>
<evidence type="ECO:0000313" key="3">
    <source>
        <dbReference type="Proteomes" id="UP000249886"/>
    </source>
</evidence>
<reference evidence="2 3" key="1">
    <citation type="submission" date="2018-06" db="EMBL/GenBank/DDBJ databases">
        <authorList>
            <consortium name="Pathogen Informatics"/>
            <person name="Doyle S."/>
        </authorList>
    </citation>
    <scope>NUCLEOTIDE SEQUENCE [LARGE SCALE GENOMIC DNA]</scope>
    <source>
        <strain evidence="2 3">NCTC10254</strain>
    </source>
</reference>
<evidence type="ECO:0000313" key="2">
    <source>
        <dbReference type="EMBL" id="SPW23847.1"/>
    </source>
</evidence>
<comment type="caution">
    <text evidence="2">The sequence shown here is derived from an EMBL/GenBank/DDBJ whole genome shotgun (WGS) entry which is preliminary data.</text>
</comment>
<dbReference type="Proteomes" id="UP000249886">
    <property type="component" value="Unassembled WGS sequence"/>
</dbReference>
<evidence type="ECO:0000256" key="1">
    <source>
        <dbReference type="SAM" id="Phobius"/>
    </source>
</evidence>
<proteinExistence type="predicted"/>
<keyword evidence="1" id="KW-0472">Membrane</keyword>
<dbReference type="AlphaFoldDB" id="A0A8B4H134"/>
<accession>A0A8B4H134</accession>
<keyword evidence="1" id="KW-1133">Transmembrane helix</keyword>
<name>A0A8B4H134_9CORY</name>
<feature type="transmembrane region" description="Helical" evidence="1">
    <location>
        <begin position="65"/>
        <end position="84"/>
    </location>
</feature>
<organism evidence="2 3">
    <name type="scientific">Corynebacterium matruchotii</name>
    <dbReference type="NCBI Taxonomy" id="43768"/>
    <lineage>
        <taxon>Bacteria</taxon>
        <taxon>Bacillati</taxon>
        <taxon>Actinomycetota</taxon>
        <taxon>Actinomycetes</taxon>
        <taxon>Mycobacteriales</taxon>
        <taxon>Corynebacteriaceae</taxon>
        <taxon>Corynebacterium</taxon>
    </lineage>
</organism>